<reference evidence="3 4" key="1">
    <citation type="submission" date="2014-02" db="EMBL/GenBank/DDBJ databases">
        <title>Single nucleus genome sequencing reveals high similarity among nuclei of an endomycorrhizal fungus.</title>
        <authorList>
            <person name="Lin K."/>
            <person name="Geurts R."/>
            <person name="Zhang Z."/>
            <person name="Limpens E."/>
            <person name="Saunders D.G."/>
            <person name="Mu D."/>
            <person name="Pang E."/>
            <person name="Cao H."/>
            <person name="Cha H."/>
            <person name="Lin T."/>
            <person name="Zhou Q."/>
            <person name="Shang Y."/>
            <person name="Li Y."/>
            <person name="Ivanov S."/>
            <person name="Sharma T."/>
            <person name="Velzen R.V."/>
            <person name="Ruijter N.D."/>
            <person name="Aanen D.K."/>
            <person name="Win J."/>
            <person name="Kamoun S."/>
            <person name="Bisseling T."/>
            <person name="Huang S."/>
        </authorList>
    </citation>
    <scope>NUCLEOTIDE SEQUENCE [LARGE SCALE GENOMIC DNA]</scope>
    <source>
        <strain evidence="4">DAOM197198w</strain>
    </source>
</reference>
<dbReference type="FunFam" id="3.10.120.10:FF:000003">
    <property type="entry name" value="membrane-associated progesterone receptor component 1"/>
    <property type="match status" value="1"/>
</dbReference>
<accession>A0A015KQU5</accession>
<dbReference type="InterPro" id="IPR050577">
    <property type="entry name" value="MAPR/NEUFC/NENF-like"/>
</dbReference>
<dbReference type="STRING" id="1432141.A0A015KQU5"/>
<comment type="caution">
    <text evidence="3">The sequence shown here is derived from an EMBL/GenBank/DDBJ whole genome shotgun (WGS) entry which is preliminary data.</text>
</comment>
<dbReference type="GO" id="GO:0020037">
    <property type="term" value="F:heme binding"/>
    <property type="evidence" value="ECO:0007669"/>
    <property type="project" value="UniProtKB-ARBA"/>
</dbReference>
<protein>
    <submittedName>
        <fullName evidence="3">Dap1p</fullName>
    </submittedName>
</protein>
<dbReference type="SMR" id="A0A015KQU5"/>
<dbReference type="PANTHER" id="PTHR10281:SF76">
    <property type="entry name" value="CALCUTTA CUP-RELATED"/>
    <property type="match status" value="1"/>
</dbReference>
<feature type="domain" description="Cytochrome b5 heme-binding" evidence="2">
    <location>
        <begin position="85"/>
        <end position="187"/>
    </location>
</feature>
<dbReference type="InterPro" id="IPR036400">
    <property type="entry name" value="Cyt_B5-like_heme/steroid_sf"/>
</dbReference>
<dbReference type="HOGENOM" id="CLU_042860_1_1_1"/>
<dbReference type="AlphaFoldDB" id="A0A015KQU5"/>
<dbReference type="Pfam" id="PF00173">
    <property type="entry name" value="Cyt-b5"/>
    <property type="match status" value="1"/>
</dbReference>
<dbReference type="Proteomes" id="UP000022910">
    <property type="component" value="Unassembled WGS sequence"/>
</dbReference>
<dbReference type="EMBL" id="JEMT01016755">
    <property type="protein sequence ID" value="EXX69989.1"/>
    <property type="molecule type" value="Genomic_DNA"/>
</dbReference>
<dbReference type="OrthoDB" id="547796at2759"/>
<evidence type="ECO:0000313" key="3">
    <source>
        <dbReference type="EMBL" id="EXX69989.1"/>
    </source>
</evidence>
<proteinExistence type="inferred from homology"/>
<name>A0A015KQU5_RHIIW</name>
<dbReference type="GO" id="GO:0012505">
    <property type="term" value="C:endomembrane system"/>
    <property type="evidence" value="ECO:0007669"/>
    <property type="project" value="TreeGrafter"/>
</dbReference>
<dbReference type="PANTHER" id="PTHR10281">
    <property type="entry name" value="MEMBRANE-ASSOCIATED PROGESTERONE RECEPTOR COMPONENT-RELATED"/>
    <property type="match status" value="1"/>
</dbReference>
<dbReference type="InterPro" id="IPR001199">
    <property type="entry name" value="Cyt_B5-like_heme/steroid-bd"/>
</dbReference>
<dbReference type="Gene3D" id="3.10.120.10">
    <property type="entry name" value="Cytochrome b5-like heme/steroid binding domain"/>
    <property type="match status" value="1"/>
</dbReference>
<evidence type="ECO:0000259" key="2">
    <source>
        <dbReference type="SMART" id="SM01117"/>
    </source>
</evidence>
<dbReference type="OMA" id="ANEWETQ"/>
<dbReference type="SUPFAM" id="SSF55856">
    <property type="entry name" value="Cytochrome b5-like heme/steroid binding domain"/>
    <property type="match status" value="1"/>
</dbReference>
<dbReference type="GO" id="GO:0016020">
    <property type="term" value="C:membrane"/>
    <property type="evidence" value="ECO:0007669"/>
    <property type="project" value="TreeGrafter"/>
</dbReference>
<gene>
    <name evidence="3" type="ORF">RirG_091530</name>
</gene>
<comment type="similarity">
    <text evidence="1">Belongs to the cytochrome b5 family. MAPR subfamily.</text>
</comment>
<organism evidence="3 4">
    <name type="scientific">Rhizophagus irregularis (strain DAOM 197198w)</name>
    <name type="common">Glomus intraradices</name>
    <dbReference type="NCBI Taxonomy" id="1432141"/>
    <lineage>
        <taxon>Eukaryota</taxon>
        <taxon>Fungi</taxon>
        <taxon>Fungi incertae sedis</taxon>
        <taxon>Mucoromycota</taxon>
        <taxon>Glomeromycotina</taxon>
        <taxon>Glomeromycetes</taxon>
        <taxon>Glomerales</taxon>
        <taxon>Glomeraceae</taxon>
        <taxon>Rhizophagus</taxon>
    </lineage>
</organism>
<dbReference type="SMART" id="SM01117">
    <property type="entry name" value="Cyt-b5"/>
    <property type="match status" value="1"/>
</dbReference>
<evidence type="ECO:0000313" key="4">
    <source>
        <dbReference type="Proteomes" id="UP000022910"/>
    </source>
</evidence>
<keyword evidence="4" id="KW-1185">Reference proteome</keyword>
<evidence type="ECO:0000256" key="1">
    <source>
        <dbReference type="ARBA" id="ARBA00038357"/>
    </source>
</evidence>
<sequence length="194" mass="22571">MDLLTNWLFSIKFAYSSLFVRQTIFKFLNCKMTTLTESLLTQLQENPLNWFLSSFLIYVVYSYFTPPPYQLPIAKHPETTIFREYTPKQLREYDGRTPQTKIYMGVCGKVYDVSRGRNFYGPDGPYGNFAGRDASRGLAKNSFEMDVLTPIDQPLDTLEDLDSEELNSLKEWHSHFASKYEYVGKLVNEPQYSS</sequence>